<feature type="coiled-coil region" evidence="2">
    <location>
        <begin position="356"/>
        <end position="390"/>
    </location>
</feature>
<keyword evidence="2" id="KW-0175">Coiled coil</keyword>
<organism evidence="3 4">
    <name type="scientific">Astathelohania contejeani</name>
    <dbReference type="NCBI Taxonomy" id="164912"/>
    <lineage>
        <taxon>Eukaryota</taxon>
        <taxon>Fungi</taxon>
        <taxon>Fungi incertae sedis</taxon>
        <taxon>Microsporidia</taxon>
        <taxon>Astathelohaniidae</taxon>
        <taxon>Astathelohania</taxon>
    </lineage>
</organism>
<reference evidence="3 4" key="1">
    <citation type="submission" date="2019-01" db="EMBL/GenBank/DDBJ databases">
        <title>Genomes sequencing and comparative genomics of infectious freshwater microsporidia, Cucumispora dikerogammari and Thelohania contejeani.</title>
        <authorList>
            <person name="Cormier A."/>
            <person name="Giraud I."/>
            <person name="Wattier R."/>
            <person name="Teixeira M."/>
            <person name="Grandjean F."/>
            <person name="Rigaud T."/>
            <person name="Cordaux R."/>
        </authorList>
    </citation>
    <scope>NUCLEOTIDE SEQUENCE [LARGE SCALE GENOMIC DNA]</scope>
    <source>
        <strain evidence="3">T1</strain>
        <tissue evidence="3">Spores</tissue>
    </source>
</reference>
<gene>
    <name evidence="3" type="primary">arp5</name>
    <name evidence="3" type="ORF">TCON_0103</name>
</gene>
<dbReference type="SUPFAM" id="SSF53067">
    <property type="entry name" value="Actin-like ATPase domain"/>
    <property type="match status" value="2"/>
</dbReference>
<dbReference type="Gene3D" id="3.30.420.40">
    <property type="match status" value="4"/>
</dbReference>
<dbReference type="EMBL" id="SBIQ01000003">
    <property type="protein sequence ID" value="KAF7684732.1"/>
    <property type="molecule type" value="Genomic_DNA"/>
</dbReference>
<dbReference type="Proteomes" id="UP001516464">
    <property type="component" value="Unassembled WGS sequence"/>
</dbReference>
<dbReference type="Gene3D" id="3.90.640.10">
    <property type="entry name" value="Actin, Chain A, domain 4"/>
    <property type="match status" value="2"/>
</dbReference>
<evidence type="ECO:0000313" key="4">
    <source>
        <dbReference type="Proteomes" id="UP001516464"/>
    </source>
</evidence>
<sequence length="595" mass="69133">MFINIEDLIEPPNTFYPPKSGTTIVIDNGSYECKAGYQGSRPQMVFKNRFYKSKHAVSLDPIPQSTVKTMFEGELVANYENMENTFDEIFQYLRCDRVYEAIITECLYNPRMLRKQTLSLMFEVYGCNKLQLGVDAVYSYLFNISNPAPVGMIDLIVDLSHNSTTVILINEMGIIDGYKINFGGAQALEYLLMLIRTKLIEPSTKIKSGIELLKYLKCANDYKKETLDMAERIRTNGEGVYLGKIVNKVNTRRNTGNAFNFRAKKNNKNDSNGEINEELKNETDEEKDNGSCIINIDLLNKDDSVLTKEEIKEKRRSKMIYYSSIYRAKIKSEKYFKIFKKTISSEEEEYERRNDLDAYLQKIKNKHCELKAEKRQKERIRKNLLDKRSREYAIKQKMGSEDLSPEEESILVKIMDAEDSDGDLEKELDKYTDILLRYDPEFVPYEYKIYEILRGDHLYNPETNGITGYDLPEDKMFGEGVYLNIELMQVPEVLFTPSIISLQQPGLTEIFEEIGLKYNLKRVFLTGGFSRIQNLEGRIKREIQKCSFNGKIEVVVAQDPRFDPFRGAIFSKIFPTYTKDEFEECGIEYLLDKKI</sequence>
<protein>
    <submittedName>
        <fullName evidence="3">Actin-like protein arp5</fullName>
    </submittedName>
</protein>
<dbReference type="PANTHER" id="PTHR11937">
    <property type="entry name" value="ACTIN"/>
    <property type="match status" value="1"/>
</dbReference>
<dbReference type="InterPro" id="IPR043129">
    <property type="entry name" value="ATPase_NBD"/>
</dbReference>
<evidence type="ECO:0000256" key="1">
    <source>
        <dbReference type="RuleBase" id="RU000487"/>
    </source>
</evidence>
<proteinExistence type="inferred from homology"/>
<comment type="similarity">
    <text evidence="1">Belongs to the actin family.</text>
</comment>
<accession>A0ABQ7I2T2</accession>
<name>A0ABQ7I2T2_9MICR</name>
<comment type="caution">
    <text evidence="3">The sequence shown here is derived from an EMBL/GenBank/DDBJ whole genome shotgun (WGS) entry which is preliminary data.</text>
</comment>
<dbReference type="InterPro" id="IPR004000">
    <property type="entry name" value="Actin"/>
</dbReference>
<evidence type="ECO:0000313" key="3">
    <source>
        <dbReference type="EMBL" id="KAF7684732.1"/>
    </source>
</evidence>
<dbReference type="Pfam" id="PF00022">
    <property type="entry name" value="Actin"/>
    <property type="match status" value="1"/>
</dbReference>
<dbReference type="SMART" id="SM00268">
    <property type="entry name" value="ACTIN"/>
    <property type="match status" value="1"/>
</dbReference>
<evidence type="ECO:0000256" key="2">
    <source>
        <dbReference type="SAM" id="Coils"/>
    </source>
</evidence>
<keyword evidence="4" id="KW-1185">Reference proteome</keyword>